<dbReference type="GO" id="GO:0005634">
    <property type="term" value="C:nucleus"/>
    <property type="evidence" value="ECO:0007669"/>
    <property type="project" value="TreeGrafter"/>
</dbReference>
<dbReference type="PANTHER" id="PTHR46169:SF29">
    <property type="entry name" value="DNA REPLICATION-RELATED ELEMENT FACTOR, ISOFORM A"/>
    <property type="match status" value="1"/>
</dbReference>
<evidence type="ECO:0000256" key="1">
    <source>
        <dbReference type="SAM" id="MobiDB-lite"/>
    </source>
</evidence>
<evidence type="ECO:0000313" key="4">
    <source>
        <dbReference type="EMBL" id="CAL4802983.1"/>
    </source>
</evidence>
<dbReference type="EMBL" id="CAMXCT030006544">
    <property type="protein sequence ID" value="CAL4802983.1"/>
    <property type="molecule type" value="Genomic_DNA"/>
</dbReference>
<evidence type="ECO:0000313" key="5">
    <source>
        <dbReference type="Proteomes" id="UP001152797"/>
    </source>
</evidence>
<dbReference type="OrthoDB" id="3062869at2759"/>
<evidence type="ECO:0000259" key="2">
    <source>
        <dbReference type="Pfam" id="PF05699"/>
    </source>
</evidence>
<protein>
    <submittedName>
        <fullName evidence="4">Cytochrome P450 120</fullName>
    </submittedName>
</protein>
<dbReference type="PANTHER" id="PTHR46169">
    <property type="entry name" value="DNA REPLICATION-RELATED ELEMENT FACTOR, ISOFORM A"/>
    <property type="match status" value="1"/>
</dbReference>
<feature type="domain" description="HAT C-terminal dimerisation" evidence="2">
    <location>
        <begin position="492"/>
        <end position="570"/>
    </location>
</feature>
<dbReference type="GO" id="GO:0046983">
    <property type="term" value="F:protein dimerization activity"/>
    <property type="evidence" value="ECO:0007669"/>
    <property type="project" value="InterPro"/>
</dbReference>
<evidence type="ECO:0000313" key="3">
    <source>
        <dbReference type="EMBL" id="CAI4015671.1"/>
    </source>
</evidence>
<gene>
    <name evidence="3" type="ORF">C1SCF055_LOCUS40488</name>
</gene>
<dbReference type="AlphaFoldDB" id="A0A9P1GIY7"/>
<comment type="caution">
    <text evidence="3">The sequence shown here is derived from an EMBL/GenBank/DDBJ whole genome shotgun (WGS) entry which is preliminary data.</text>
</comment>
<feature type="region of interest" description="Disordered" evidence="1">
    <location>
        <begin position="398"/>
        <end position="457"/>
    </location>
</feature>
<keyword evidence="5" id="KW-1185">Reference proteome</keyword>
<dbReference type="Proteomes" id="UP001152797">
    <property type="component" value="Unassembled WGS sequence"/>
</dbReference>
<feature type="compositionally biased region" description="Basic residues" evidence="1">
    <location>
        <begin position="406"/>
        <end position="420"/>
    </location>
</feature>
<reference evidence="4 5" key="2">
    <citation type="submission" date="2024-05" db="EMBL/GenBank/DDBJ databases">
        <authorList>
            <person name="Chen Y."/>
            <person name="Shah S."/>
            <person name="Dougan E. K."/>
            <person name="Thang M."/>
            <person name="Chan C."/>
        </authorList>
    </citation>
    <scope>NUCLEOTIDE SEQUENCE [LARGE SCALE GENOMIC DNA]</scope>
</reference>
<dbReference type="EMBL" id="CAMXCT010006544">
    <property type="protein sequence ID" value="CAI4015671.1"/>
    <property type="molecule type" value="Genomic_DNA"/>
</dbReference>
<organism evidence="3">
    <name type="scientific">Cladocopium goreaui</name>
    <dbReference type="NCBI Taxonomy" id="2562237"/>
    <lineage>
        <taxon>Eukaryota</taxon>
        <taxon>Sar</taxon>
        <taxon>Alveolata</taxon>
        <taxon>Dinophyceae</taxon>
        <taxon>Suessiales</taxon>
        <taxon>Symbiodiniaceae</taxon>
        <taxon>Cladocopium</taxon>
    </lineage>
</organism>
<feature type="compositionally biased region" description="Basic and acidic residues" evidence="1">
    <location>
        <begin position="218"/>
        <end position="227"/>
    </location>
</feature>
<accession>A0A9P1GIY7</accession>
<reference evidence="3" key="1">
    <citation type="submission" date="2022-10" db="EMBL/GenBank/DDBJ databases">
        <authorList>
            <person name="Chen Y."/>
            <person name="Dougan E. K."/>
            <person name="Chan C."/>
            <person name="Rhodes N."/>
            <person name="Thang M."/>
        </authorList>
    </citation>
    <scope>NUCLEOTIDE SEQUENCE</scope>
</reference>
<dbReference type="InterPro" id="IPR008906">
    <property type="entry name" value="HATC_C_dom"/>
</dbReference>
<feature type="region of interest" description="Disordered" evidence="1">
    <location>
        <begin position="151"/>
        <end position="227"/>
    </location>
</feature>
<dbReference type="InterPro" id="IPR012337">
    <property type="entry name" value="RNaseH-like_sf"/>
</dbReference>
<feature type="compositionally biased region" description="Low complexity" evidence="1">
    <location>
        <begin position="171"/>
        <end position="188"/>
    </location>
</feature>
<dbReference type="InterPro" id="IPR052717">
    <property type="entry name" value="Vacuolar_transposase_reg"/>
</dbReference>
<sequence>MRALLVPRLGPLPSRKDLDKEFEVVVQDIRDEVAARVAEALKSGSKFCISGDTWKNKGRKRRHYLACYLNFVTDNFDHITLCADVVEAPPPRTGERYGELFGQIVSNMGLQSADLVCALSDHESSIRCGLRTLQCPQVGCGAHGIQLAIKHSTPPFRPPRKKRDASAATLSSSSSGSSTSSSSSSSSSSDDENAVAGPQVAEPKKRGRKPDAAAVEIKGNKRKIEGPPELDRSELKLAVQLCAVLEPLRLATRLIEAEDRALCSLYLPLFHQCSETLGKNRGALPLPKELRKAFGENVQISSLLEVPNKLRLFLAADLKKIRERHLVGTTGDDLLAVATFLDGRFQKHHVWQSMLSLEDTKNKVAQMALQASQDFPALVERLRKQAQDPVNWTLAALAKAEAAPKPRGRGGRGGRGRGRARAQSDPAPKSRCASEAALQETTPSGQNLKRRRLQPQTSAEEWLFGQPEQQEKEEVVLADVDAVKQQISEELTCYLRLGHASQLGSSPLSFWKNRRSELPFLSALARIIYSIPASTAALERLFSAAGRAVCHRRPRLNVRKAAKLIFAHANVARNITGRIGAKKPVEE</sequence>
<dbReference type="Pfam" id="PF05699">
    <property type="entry name" value="Dimer_Tnp_hAT"/>
    <property type="match status" value="1"/>
</dbReference>
<dbReference type="EMBL" id="CAMXCT020006544">
    <property type="protein sequence ID" value="CAL1169046.1"/>
    <property type="molecule type" value="Genomic_DNA"/>
</dbReference>
<name>A0A9P1GIY7_9DINO</name>
<dbReference type="GO" id="GO:0006357">
    <property type="term" value="P:regulation of transcription by RNA polymerase II"/>
    <property type="evidence" value="ECO:0007669"/>
    <property type="project" value="TreeGrafter"/>
</dbReference>
<dbReference type="SUPFAM" id="SSF53098">
    <property type="entry name" value="Ribonuclease H-like"/>
    <property type="match status" value="1"/>
</dbReference>
<proteinExistence type="predicted"/>